<gene>
    <name evidence="3" type="ORF">CYJ61_00435</name>
</gene>
<keyword evidence="2" id="KW-0812">Transmembrane</keyword>
<dbReference type="EMBL" id="PKJN01000001">
    <property type="protein sequence ID" value="PKZ59912.1"/>
    <property type="molecule type" value="Genomic_DNA"/>
</dbReference>
<feature type="transmembrane region" description="Helical" evidence="2">
    <location>
        <begin position="373"/>
        <end position="397"/>
    </location>
</feature>
<feature type="transmembrane region" description="Helical" evidence="2">
    <location>
        <begin position="342"/>
        <end position="361"/>
    </location>
</feature>
<evidence type="ECO:0000256" key="1">
    <source>
        <dbReference type="SAM" id="MobiDB-lite"/>
    </source>
</evidence>
<feature type="transmembrane region" description="Helical" evidence="2">
    <location>
        <begin position="237"/>
        <end position="258"/>
    </location>
</feature>
<comment type="caution">
    <text evidence="3">The sequence shown here is derived from an EMBL/GenBank/DDBJ whole genome shotgun (WGS) entry which is preliminary data.</text>
</comment>
<proteinExistence type="predicted"/>
<protein>
    <recommendedName>
        <fullName evidence="5">Zinc-ribbon domain-containing protein</fullName>
    </recommendedName>
</protein>
<evidence type="ECO:0000313" key="4">
    <source>
        <dbReference type="Proteomes" id="UP000234905"/>
    </source>
</evidence>
<sequence>MKVCAQCGTQNIDTAKFCKGCGNKFEAAQPAPVQPAPVQPTPAQPAPVQSVPVQHAPAQPVPVQQVHVQPTPAQPAPAQPIAQHAPQFARPSMPQQGMPAQPGMPQQGMPQQGMPNMQRPGYPYAQQGMPAQPGMPGMQNRPNTPGVSHYSQISNQLNAEQMMNFFRWLVTALKNPSQRYRVSNIYAVLISVISGLLFGFQAYFSSLSFYNASNSTALELVSKFAGQQTPGVPFTLFFYKFVIGMITVYAVYGVALLGMKMFGEEVSPAQLHVLFAQKLVPLLGLQIVSVILTFIAPSIPVMNYFKGKVEGSDSLVASIIYSNSDISLLMNNPSAVLQVPSMSLHTLYLVLLMLIPVSFMATAHYKGKLDREWMWVIFILIGIVAIFIVAAINTAMVNSLVPSNNLMNKAQDLANLFK</sequence>
<evidence type="ECO:0000256" key="2">
    <source>
        <dbReference type="SAM" id="Phobius"/>
    </source>
</evidence>
<name>A0AAP8ITS0_GARVA</name>
<reference evidence="3 4" key="1">
    <citation type="submission" date="2017-12" db="EMBL/GenBank/DDBJ databases">
        <title>Phylogenetic diversity of female urinary microbiome.</title>
        <authorList>
            <person name="Thomas-White K."/>
            <person name="Wolfe A.J."/>
        </authorList>
    </citation>
    <scope>NUCLEOTIDE SEQUENCE [LARGE SCALE GENOMIC DNA]</scope>
    <source>
        <strain evidence="3 4">UMB0682</strain>
    </source>
</reference>
<feature type="region of interest" description="Disordered" evidence="1">
    <location>
        <begin position="89"/>
        <end position="110"/>
    </location>
</feature>
<dbReference type="AlphaFoldDB" id="A0AAP8ITS0"/>
<evidence type="ECO:0008006" key="5">
    <source>
        <dbReference type="Google" id="ProtNLM"/>
    </source>
</evidence>
<feature type="transmembrane region" description="Helical" evidence="2">
    <location>
        <begin position="184"/>
        <end position="204"/>
    </location>
</feature>
<keyword evidence="2" id="KW-1133">Transmembrane helix</keyword>
<organism evidence="3 4">
    <name type="scientific">Gardnerella vaginalis</name>
    <dbReference type="NCBI Taxonomy" id="2702"/>
    <lineage>
        <taxon>Bacteria</taxon>
        <taxon>Bacillati</taxon>
        <taxon>Actinomycetota</taxon>
        <taxon>Actinomycetes</taxon>
        <taxon>Bifidobacteriales</taxon>
        <taxon>Bifidobacteriaceae</taxon>
        <taxon>Gardnerella</taxon>
    </lineage>
</organism>
<keyword evidence="2" id="KW-0472">Membrane</keyword>
<accession>A0AAP8ITS0</accession>
<feature type="transmembrane region" description="Helical" evidence="2">
    <location>
        <begin position="279"/>
        <end position="299"/>
    </location>
</feature>
<evidence type="ECO:0000313" key="3">
    <source>
        <dbReference type="EMBL" id="PKZ59912.1"/>
    </source>
</evidence>
<dbReference type="Proteomes" id="UP000234905">
    <property type="component" value="Unassembled WGS sequence"/>
</dbReference>